<evidence type="ECO:0000256" key="1">
    <source>
        <dbReference type="PROSITE-ProRule" id="PRU00221"/>
    </source>
</evidence>
<dbReference type="Gene3D" id="2.130.10.10">
    <property type="entry name" value="YVTN repeat-like/Quinoprotein amine dehydrogenase"/>
    <property type="match status" value="1"/>
</dbReference>
<dbReference type="GO" id="GO:0010073">
    <property type="term" value="P:meristem maintenance"/>
    <property type="evidence" value="ECO:0007669"/>
    <property type="project" value="InterPro"/>
</dbReference>
<gene>
    <name evidence="3" type="ORF">CRG98_046201</name>
</gene>
<keyword evidence="1" id="KW-0853">WD repeat</keyword>
<evidence type="ECO:0000313" key="3">
    <source>
        <dbReference type="EMBL" id="PKI33416.1"/>
    </source>
</evidence>
<organism evidence="3 4">
    <name type="scientific">Punica granatum</name>
    <name type="common">Pomegranate</name>
    <dbReference type="NCBI Taxonomy" id="22663"/>
    <lineage>
        <taxon>Eukaryota</taxon>
        <taxon>Viridiplantae</taxon>
        <taxon>Streptophyta</taxon>
        <taxon>Embryophyta</taxon>
        <taxon>Tracheophyta</taxon>
        <taxon>Spermatophyta</taxon>
        <taxon>Magnoliopsida</taxon>
        <taxon>eudicotyledons</taxon>
        <taxon>Gunneridae</taxon>
        <taxon>Pentapetalae</taxon>
        <taxon>rosids</taxon>
        <taxon>malvids</taxon>
        <taxon>Myrtales</taxon>
        <taxon>Lythraceae</taxon>
        <taxon>Punica</taxon>
    </lineage>
</organism>
<feature type="repeat" description="WD" evidence="1">
    <location>
        <begin position="12"/>
        <end position="43"/>
    </location>
</feature>
<reference evidence="3 4" key="1">
    <citation type="submission" date="2017-11" db="EMBL/GenBank/DDBJ databases">
        <title>De-novo sequencing of pomegranate (Punica granatum L.) genome.</title>
        <authorList>
            <person name="Akparov Z."/>
            <person name="Amiraslanov A."/>
            <person name="Hajiyeva S."/>
            <person name="Abbasov M."/>
            <person name="Kaur K."/>
            <person name="Hamwieh A."/>
            <person name="Solovyev V."/>
            <person name="Salamov A."/>
            <person name="Braich B."/>
            <person name="Kosarev P."/>
            <person name="Mahmoud A."/>
            <person name="Hajiyev E."/>
            <person name="Babayeva S."/>
            <person name="Izzatullayeva V."/>
            <person name="Mammadov A."/>
            <person name="Mammadov A."/>
            <person name="Sharifova S."/>
            <person name="Ojaghi J."/>
            <person name="Eynullazada K."/>
            <person name="Bayramov B."/>
            <person name="Abdulazimova A."/>
            <person name="Shahmuradov I."/>
        </authorList>
    </citation>
    <scope>NUCLEOTIDE SEQUENCE [LARGE SCALE GENOMIC DNA]</scope>
    <source>
        <strain evidence="4">cv. AG2017</strain>
        <tissue evidence="3">Leaf</tissue>
    </source>
</reference>
<accession>A0A2I0HQ58</accession>
<keyword evidence="4" id="KW-1185">Reference proteome</keyword>
<dbReference type="STRING" id="22663.A0A2I0HQ58"/>
<dbReference type="PANTHER" id="PTHR45086:SF1">
    <property type="entry name" value="WD REPEAT-CONTAINING PROTEIN PCN"/>
    <property type="match status" value="1"/>
</dbReference>
<name>A0A2I0HQ58_PUNGR</name>
<evidence type="ECO:0000313" key="4">
    <source>
        <dbReference type="Proteomes" id="UP000233551"/>
    </source>
</evidence>
<dbReference type="Proteomes" id="UP000233551">
    <property type="component" value="Unassembled WGS sequence"/>
</dbReference>
<dbReference type="SUPFAM" id="SSF50978">
    <property type="entry name" value="WD40 repeat-like"/>
    <property type="match status" value="1"/>
</dbReference>
<dbReference type="PROSITE" id="PS50082">
    <property type="entry name" value="WD_REPEATS_2"/>
    <property type="match status" value="1"/>
</dbReference>
<feature type="region of interest" description="Disordered" evidence="2">
    <location>
        <begin position="1"/>
        <end position="25"/>
    </location>
</feature>
<dbReference type="EMBL" id="PGOL01006633">
    <property type="protein sequence ID" value="PKI33416.1"/>
    <property type="molecule type" value="Genomic_DNA"/>
</dbReference>
<dbReference type="Pfam" id="PF00400">
    <property type="entry name" value="WD40"/>
    <property type="match status" value="2"/>
</dbReference>
<proteinExistence type="predicted"/>
<protein>
    <submittedName>
        <fullName evidence="3">Uncharacterized protein</fullName>
    </submittedName>
</protein>
<dbReference type="InterPro" id="IPR015943">
    <property type="entry name" value="WD40/YVTN_repeat-like_dom_sf"/>
</dbReference>
<comment type="caution">
    <text evidence="3">The sequence shown here is derived from an EMBL/GenBank/DDBJ whole genome shotgun (WGS) entry which is preliminary data.</text>
</comment>
<dbReference type="PANTHER" id="PTHR45086">
    <property type="entry name" value="WD REPEAT-CONTAINING PROTEIN PCN"/>
    <property type="match status" value="1"/>
</dbReference>
<evidence type="ECO:0000256" key="2">
    <source>
        <dbReference type="SAM" id="MobiDB-lite"/>
    </source>
</evidence>
<dbReference type="InterPro" id="IPR001680">
    <property type="entry name" value="WD40_rpt"/>
</dbReference>
<dbReference type="SMART" id="SM00320">
    <property type="entry name" value="WD40"/>
    <property type="match status" value="2"/>
</dbReference>
<dbReference type="InterPro" id="IPR036322">
    <property type="entry name" value="WD40_repeat_dom_sf"/>
</dbReference>
<dbReference type="InterPro" id="IPR044622">
    <property type="entry name" value="PCN"/>
</dbReference>
<dbReference type="AlphaFoldDB" id="A0A2I0HQ58"/>
<sequence>MLEAYRTSSPSADWRPSPVAALATSPDGSKVAAAREDGSLEIWLVSPGSVGWHCQLTIFGDPNSKVSSLVWSHSGRLFSSSIDGSVSEWDLYNLKQKIWNTCEW</sequence>
<feature type="compositionally biased region" description="Polar residues" evidence="2">
    <location>
        <begin position="1"/>
        <end position="11"/>
    </location>
</feature>
<dbReference type="GO" id="GO:0035266">
    <property type="term" value="P:meristem growth"/>
    <property type="evidence" value="ECO:0007669"/>
    <property type="project" value="InterPro"/>
</dbReference>